<proteinExistence type="predicted"/>
<dbReference type="Proteomes" id="UP000780801">
    <property type="component" value="Unassembled WGS sequence"/>
</dbReference>
<dbReference type="OrthoDB" id="2485850at2759"/>
<evidence type="ECO:0000313" key="8">
    <source>
        <dbReference type="Proteomes" id="UP000780801"/>
    </source>
</evidence>
<keyword evidence="2" id="KW-0805">Transcription regulation</keyword>
<comment type="subcellular location">
    <subcellularLocation>
        <location evidence="1">Nucleus</location>
    </subcellularLocation>
</comment>
<gene>
    <name evidence="7" type="ORF">BGW38_002353</name>
</gene>
<dbReference type="EMBL" id="JAABOA010001816">
    <property type="protein sequence ID" value="KAF9580842.1"/>
    <property type="molecule type" value="Genomic_DNA"/>
</dbReference>
<protein>
    <recommendedName>
        <fullName evidence="6">Zinc-finger domain-containing protein</fullName>
    </recommendedName>
</protein>
<name>A0A9P6KDL9_9FUNG</name>
<evidence type="ECO:0000313" key="7">
    <source>
        <dbReference type="EMBL" id="KAF9580842.1"/>
    </source>
</evidence>
<keyword evidence="4" id="KW-0539">Nucleus</keyword>
<comment type="caution">
    <text evidence="7">The sequence shown here is derived from an EMBL/GenBank/DDBJ whole genome shotgun (WGS) entry which is preliminary data.</text>
</comment>
<evidence type="ECO:0000256" key="5">
    <source>
        <dbReference type="SAM" id="MobiDB-lite"/>
    </source>
</evidence>
<dbReference type="GO" id="GO:0005634">
    <property type="term" value="C:nucleus"/>
    <property type="evidence" value="ECO:0007669"/>
    <property type="project" value="UniProtKB-SubCell"/>
</dbReference>
<dbReference type="Pfam" id="PF10497">
    <property type="entry name" value="zf-4CXXC_R1"/>
    <property type="match status" value="1"/>
</dbReference>
<feature type="non-terminal residue" evidence="7">
    <location>
        <position position="231"/>
    </location>
</feature>
<evidence type="ECO:0000259" key="6">
    <source>
        <dbReference type="Pfam" id="PF10497"/>
    </source>
</evidence>
<keyword evidence="8" id="KW-1185">Reference proteome</keyword>
<feature type="region of interest" description="Disordered" evidence="5">
    <location>
        <begin position="1"/>
        <end position="45"/>
    </location>
</feature>
<evidence type="ECO:0000256" key="2">
    <source>
        <dbReference type="ARBA" id="ARBA00023015"/>
    </source>
</evidence>
<dbReference type="AlphaFoldDB" id="A0A9P6KDL9"/>
<evidence type="ECO:0000256" key="4">
    <source>
        <dbReference type="ARBA" id="ARBA00023242"/>
    </source>
</evidence>
<feature type="compositionally biased region" description="Basic and acidic residues" evidence="5">
    <location>
        <begin position="1"/>
        <end position="10"/>
    </location>
</feature>
<sequence>SDENSGREPDSDVGNTELDRSYLVSNSDDDDDGTTSPTATPRRSNRLQKIPRDLGEEFGMVIAGMDHKRRKTLTERGYDNAVVNILRDAETEKLKRKRPAAVLLKCGNTLPRAWNPDSRKRPKTEFKPCLLRFCEQCLIRSYKTSWVDAIKSPATVFKCPRCLNACRCLKCSEKRLRFDVPITTLPTSDHAQSDPLIFNDPSLNPLNRGGYDDPVQMVKTFEPPSRDLKQK</sequence>
<dbReference type="InterPro" id="IPR018866">
    <property type="entry name" value="Znf-4CXXC_R1"/>
</dbReference>
<evidence type="ECO:0000256" key="3">
    <source>
        <dbReference type="ARBA" id="ARBA00023163"/>
    </source>
</evidence>
<reference evidence="7" key="1">
    <citation type="journal article" date="2020" name="Fungal Divers.">
        <title>Resolving the Mortierellaceae phylogeny through synthesis of multi-gene phylogenetics and phylogenomics.</title>
        <authorList>
            <person name="Vandepol N."/>
            <person name="Liber J."/>
            <person name="Desiro A."/>
            <person name="Na H."/>
            <person name="Kennedy M."/>
            <person name="Barry K."/>
            <person name="Grigoriev I.V."/>
            <person name="Miller A.N."/>
            <person name="O'Donnell K."/>
            <person name="Stajich J.E."/>
            <person name="Bonito G."/>
        </authorList>
    </citation>
    <scope>NUCLEOTIDE SEQUENCE</scope>
    <source>
        <strain evidence="7">KOD1015</strain>
    </source>
</reference>
<evidence type="ECO:0000256" key="1">
    <source>
        <dbReference type="ARBA" id="ARBA00004123"/>
    </source>
</evidence>
<accession>A0A9P6KDL9</accession>
<organism evidence="7 8">
    <name type="scientific">Lunasporangiospora selenospora</name>
    <dbReference type="NCBI Taxonomy" id="979761"/>
    <lineage>
        <taxon>Eukaryota</taxon>
        <taxon>Fungi</taxon>
        <taxon>Fungi incertae sedis</taxon>
        <taxon>Mucoromycota</taxon>
        <taxon>Mortierellomycotina</taxon>
        <taxon>Mortierellomycetes</taxon>
        <taxon>Mortierellales</taxon>
        <taxon>Mortierellaceae</taxon>
        <taxon>Lunasporangiospora</taxon>
    </lineage>
</organism>
<keyword evidence="3" id="KW-0804">Transcription</keyword>
<feature type="domain" description="Zinc-finger" evidence="6">
    <location>
        <begin position="127"/>
        <end position="175"/>
    </location>
</feature>